<evidence type="ECO:0000256" key="1">
    <source>
        <dbReference type="SAM" id="Coils"/>
    </source>
</evidence>
<evidence type="ECO:0000256" key="2">
    <source>
        <dbReference type="SAM" id="Phobius"/>
    </source>
</evidence>
<evidence type="ECO:0000313" key="7">
    <source>
        <dbReference type="EMBL" id="KEC54409.1"/>
    </source>
</evidence>
<dbReference type="AlphaFoldDB" id="E6YN12"/>
<dbReference type="RefSeq" id="WP_035006828.1">
    <property type="nucleotide sequence ID" value="NZ_KL407338.1"/>
</dbReference>
<dbReference type="OrthoDB" id="7032238at2"/>
<keyword evidence="2" id="KW-0472">Membrane</keyword>
<evidence type="ECO:0000313" key="3">
    <source>
        <dbReference type="EMBL" id="CBI78250.1"/>
    </source>
</evidence>
<dbReference type="HOGENOM" id="CLU_063844_0_0_5"/>
<keyword evidence="1" id="KW-0175">Coiled coil</keyword>
<evidence type="ECO:0000313" key="4">
    <source>
        <dbReference type="EMBL" id="CBI78268.1"/>
    </source>
</evidence>
<feature type="transmembrane region" description="Helical" evidence="2">
    <location>
        <begin position="333"/>
        <end position="355"/>
    </location>
</feature>
<evidence type="ECO:0000313" key="8">
    <source>
        <dbReference type="Proteomes" id="UP000027336"/>
    </source>
</evidence>
<sequence>METRIPTKHPLERHFTGEFSLETESCHYRPSVLSWSSIFAGLLTLLATSVCFSFLLAALGLNQMTFFSPFSLEKSFLSVGVSSIFIFCLSFGLGGYVAGRFSDHSGALHGFLTWALFMLLVALQSAILLSGAAHLGAKTVSGVATTTKQAISDFSSEGGKLVPLTDRKNFEDFFNDKRNALFDFNKLSNDLQALLNKSDIPALNPDNLYNAYRESVKDLRSTITSFKNDPSNYRLLVKQLGERLSDRVKKLNTQIDRRDVIHQLINNGLSQAEAENTAERAIDIYQTANKKTKEAIQSLNKQVEALSQNAPTHKGAQNSFAIADKAISTASKIGLWSFFASLLGAVIASISGYYGHRRRSYSYTL</sequence>
<protein>
    <submittedName>
        <fullName evidence="3">Uncharacterized protein</fullName>
    </submittedName>
</protein>
<keyword evidence="2" id="KW-0812">Transmembrane</keyword>
<feature type="coiled-coil region" evidence="1">
    <location>
        <begin position="282"/>
        <end position="309"/>
    </location>
</feature>
<accession>E6YN12</accession>
<organism evidence="3">
    <name type="scientific">Bartonella rochalimae ATCC BAA-1498</name>
    <dbReference type="NCBI Taxonomy" id="685782"/>
    <lineage>
        <taxon>Bacteria</taxon>
        <taxon>Pseudomonadati</taxon>
        <taxon>Pseudomonadota</taxon>
        <taxon>Alphaproteobacteria</taxon>
        <taxon>Hyphomicrobiales</taxon>
        <taxon>Bartonellaceae</taxon>
        <taxon>Bartonella</taxon>
    </lineage>
</organism>
<proteinExistence type="predicted"/>
<reference evidence="3" key="1">
    <citation type="journal article" date="2011" name="PLoS Genet.">
        <title>Parallel evolution of a type IV secretion system in radiating lineages of the host-restricted bacterial pathogen Bartonella.</title>
        <authorList>
            <person name="Engel P."/>
            <person name="Salzburger W."/>
            <person name="Liesch M."/>
            <person name="Chang C.C."/>
            <person name="Maruyama S."/>
            <person name="Lanz C."/>
            <person name="Calteau A."/>
            <person name="Lajus A."/>
            <person name="Medigue C."/>
            <person name="Schuster S.C."/>
            <person name="Dehio C."/>
        </authorList>
    </citation>
    <scope>NUCLEOTIDE SEQUENCE</scope>
    <source>
        <strain evidence="3">ATCC BAA-1498</strain>
    </source>
</reference>
<dbReference type="EMBL" id="FN645466">
    <property type="protein sequence ID" value="CBI78268.1"/>
    <property type="molecule type" value="Genomic_DNA"/>
</dbReference>
<dbReference type="eggNOG" id="COG1196">
    <property type="taxonomic scope" value="Bacteria"/>
</dbReference>
<dbReference type="EMBL" id="FN645466">
    <property type="protein sequence ID" value="CBI78250.1"/>
    <property type="molecule type" value="Genomic_DNA"/>
</dbReference>
<dbReference type="EMBL" id="AHPK01000017">
    <property type="protein sequence ID" value="KEC54409.1"/>
    <property type="molecule type" value="Genomic_DNA"/>
</dbReference>
<feature type="transmembrane region" description="Helical" evidence="2">
    <location>
        <begin position="38"/>
        <end position="59"/>
    </location>
</feature>
<dbReference type="Proteomes" id="UP000027336">
    <property type="component" value="Unassembled WGS sequence"/>
</dbReference>
<evidence type="ECO:0000313" key="6">
    <source>
        <dbReference type="EMBL" id="KEC53991.1"/>
    </source>
</evidence>
<dbReference type="EMBL" id="AHPK01000019">
    <property type="protein sequence ID" value="KEC53991.1"/>
    <property type="molecule type" value="Genomic_DNA"/>
</dbReference>
<reference evidence="6 8" key="2">
    <citation type="submission" date="2012-04" db="EMBL/GenBank/DDBJ databases">
        <title>The Genome Sequence of Bartonella rochalimae BMGH.</title>
        <authorList>
            <consortium name="The Broad Institute Genome Sequencing Platform"/>
            <consortium name="The Broad Institute Genome Sequencing Center for Infectious Disease"/>
            <person name="Feldgarden M."/>
            <person name="Kirby J."/>
            <person name="Kosoy M."/>
            <person name="Birtles R."/>
            <person name="Probert W.S."/>
            <person name="Chiaraviglio L."/>
            <person name="Walker B."/>
            <person name="Young S.K."/>
            <person name="Zeng Q."/>
            <person name="Gargeya S."/>
            <person name="Fitzgerald M."/>
            <person name="Haas B."/>
            <person name="Abouelleil A."/>
            <person name="Alvarado L."/>
            <person name="Arachchi H.M."/>
            <person name="Berlin A.M."/>
            <person name="Chapman S.B."/>
            <person name="Goldberg J."/>
            <person name="Griggs A."/>
            <person name="Gujja S."/>
            <person name="Hansen M."/>
            <person name="Howarth C."/>
            <person name="Imamovic A."/>
            <person name="Larimer J."/>
            <person name="McCowen C."/>
            <person name="Montmayeur A."/>
            <person name="Murphy C."/>
            <person name="Neiman D."/>
            <person name="Pearson M."/>
            <person name="Priest M."/>
            <person name="Roberts A."/>
            <person name="Saif S."/>
            <person name="Shea T."/>
            <person name="Sisk P."/>
            <person name="Sykes S."/>
            <person name="Wortman J."/>
            <person name="Nusbaum C."/>
            <person name="Birren B."/>
        </authorList>
    </citation>
    <scope>NUCLEOTIDE SEQUENCE [LARGE SCALE GENOMIC DNA]</scope>
    <source>
        <strain evidence="6 8">ATCC BAA-1498</strain>
    </source>
</reference>
<feature type="transmembrane region" description="Helical" evidence="2">
    <location>
        <begin position="79"/>
        <end position="99"/>
    </location>
</feature>
<gene>
    <name evidence="3" type="ORF">BARRO_120007</name>
    <name evidence="4" type="ORF">BARRO_120030</name>
    <name evidence="5" type="ORF">BARRO_120055</name>
    <name evidence="7" type="ORF">O99_00946</name>
    <name evidence="6" type="ORF">O99_01284</name>
</gene>
<dbReference type="PATRIC" id="fig|685782.3.peg.1342"/>
<feature type="transmembrane region" description="Helical" evidence="2">
    <location>
        <begin position="111"/>
        <end position="133"/>
    </location>
</feature>
<name>E6YN12_9HYPH</name>
<keyword evidence="8" id="KW-1185">Reference proteome</keyword>
<evidence type="ECO:0000313" key="5">
    <source>
        <dbReference type="EMBL" id="CBI78287.1"/>
    </source>
</evidence>
<keyword evidence="2" id="KW-1133">Transmembrane helix</keyword>
<dbReference type="EMBL" id="FN645466">
    <property type="protein sequence ID" value="CBI78287.1"/>
    <property type="molecule type" value="Genomic_DNA"/>
</dbReference>